<dbReference type="InterPro" id="IPR036890">
    <property type="entry name" value="HATPase_C_sf"/>
</dbReference>
<dbReference type="Proteomes" id="UP000000466">
    <property type="component" value="Chromosome"/>
</dbReference>
<dbReference type="GO" id="GO:0000160">
    <property type="term" value="P:phosphorelay signal transduction system"/>
    <property type="evidence" value="ECO:0007669"/>
    <property type="project" value="TreeGrafter"/>
</dbReference>
<evidence type="ECO:0000259" key="11">
    <source>
        <dbReference type="PROSITE" id="PS50109"/>
    </source>
</evidence>
<keyword evidence="7" id="KW-0418">Kinase</keyword>
<dbReference type="GO" id="GO:0016853">
    <property type="term" value="F:isomerase activity"/>
    <property type="evidence" value="ECO:0007669"/>
    <property type="project" value="UniProtKB-KW"/>
</dbReference>
<keyword evidence="5" id="KW-0808">Transferase</keyword>
<sequence length="456" mass="50670">MHSIKRFFRSIAGRSAFASVLILPVLILATGLGIDRAFKQSLLRAEEQQLTTWTYLLLAAAETENGQLEMPAAFTEPRFSQPGSHLYAFVHRESSGVLQPAEMLWQSPSSRWLDLRDLGLMQQQALAPVVSYFAPFSDDFFVLRYRIQWEQEEGEDLSLVFSLYHASEEYRQQLQAFSTTLWRWLSGVGVLLLLGQWLLLYWSLRPLHWLSGKLSALNRGEVASITGEFAGELQPLVDNLNQLLVEEKSGRERYRNALSDLAHSVKTPLAVLRNEMHETTKNDALMVEQIQRLEDIVSRQLARASLAHGAIRHHQNAMQVASRLAASLKKLFPNVTIELGADKLMLPVDEKDLFDLLGNVMENACKYGAETIKISGGDSLYRGGQYKSLIVSDDGPGMPESVRAGVLARGLRADESKAGQGLGLSLVQDIVLAQGGELTLETSDMGGLAVCCRFPV</sequence>
<keyword evidence="13" id="KW-1185">Reference proteome</keyword>
<dbReference type="GO" id="GO:0005886">
    <property type="term" value="C:plasma membrane"/>
    <property type="evidence" value="ECO:0007669"/>
    <property type="project" value="TreeGrafter"/>
</dbReference>
<dbReference type="Gene3D" id="3.30.565.10">
    <property type="entry name" value="Histidine kinase-like ATPase, C-terminal domain"/>
    <property type="match status" value="1"/>
</dbReference>
<dbReference type="RefSeq" id="WP_015046155.1">
    <property type="nucleotide sequence ID" value="NC_018868.3"/>
</dbReference>
<evidence type="ECO:0000256" key="2">
    <source>
        <dbReference type="ARBA" id="ARBA00004370"/>
    </source>
</evidence>
<evidence type="ECO:0000313" key="13">
    <source>
        <dbReference type="Proteomes" id="UP000000466"/>
    </source>
</evidence>
<proteinExistence type="predicted"/>
<evidence type="ECO:0000256" key="3">
    <source>
        <dbReference type="ARBA" id="ARBA00012438"/>
    </source>
</evidence>
<dbReference type="InterPro" id="IPR050428">
    <property type="entry name" value="TCS_sensor_his_kinase"/>
</dbReference>
<keyword evidence="4" id="KW-0597">Phosphoprotein</keyword>
<dbReference type="PANTHER" id="PTHR45436">
    <property type="entry name" value="SENSOR HISTIDINE KINASE YKOH"/>
    <property type="match status" value="1"/>
</dbReference>
<dbReference type="InterPro" id="IPR005467">
    <property type="entry name" value="His_kinase_dom"/>
</dbReference>
<dbReference type="eggNOG" id="COG2205">
    <property type="taxonomic scope" value="Bacteria"/>
</dbReference>
<gene>
    <name evidence="12" type="ordered locus">M5M_03865</name>
</gene>
<accession>K4KVK4</accession>
<dbReference type="GO" id="GO:0005524">
    <property type="term" value="F:ATP binding"/>
    <property type="evidence" value="ECO:0007669"/>
    <property type="project" value="UniProtKB-KW"/>
</dbReference>
<evidence type="ECO:0000256" key="8">
    <source>
        <dbReference type="ARBA" id="ARBA00022989"/>
    </source>
</evidence>
<dbReference type="OrthoDB" id="9809567at2"/>
<dbReference type="InterPro" id="IPR004358">
    <property type="entry name" value="Sig_transdc_His_kin-like_C"/>
</dbReference>
<evidence type="ECO:0000313" key="12">
    <source>
        <dbReference type="EMBL" id="AFU97982.1"/>
    </source>
</evidence>
<evidence type="ECO:0000256" key="9">
    <source>
        <dbReference type="ARBA" id="ARBA00023136"/>
    </source>
</evidence>
<evidence type="ECO:0000256" key="5">
    <source>
        <dbReference type="ARBA" id="ARBA00022679"/>
    </source>
</evidence>
<dbReference type="PRINTS" id="PR00344">
    <property type="entry name" value="BCTRLSENSOR"/>
</dbReference>
<comment type="catalytic activity">
    <reaction evidence="1">
        <text>ATP + protein L-histidine = ADP + protein N-phospho-L-histidine.</text>
        <dbReference type="EC" id="2.7.13.3"/>
    </reaction>
</comment>
<dbReference type="EMBL" id="CP003746">
    <property type="protein sequence ID" value="AFU97982.1"/>
    <property type="molecule type" value="Genomic_DNA"/>
</dbReference>
<reference evidence="12 13" key="1">
    <citation type="journal article" date="2013" name="Genome Announc.">
        <title>Complete genome sequence of Simiduia agarivorans SA1(T), a marine bacterium able to degrade a variety of polysaccharides.</title>
        <authorList>
            <person name="Lin S.Y."/>
            <person name="Shieh W.Y."/>
            <person name="Chen J.S."/>
            <person name="Tang S.L."/>
        </authorList>
    </citation>
    <scope>NUCLEOTIDE SEQUENCE [LARGE SCALE GENOMIC DNA]</scope>
    <source>
        <strain evidence="13">DSM 21679 / JCM 13881 / BCRC 17597 / SA1</strain>
    </source>
</reference>
<dbReference type="Pfam" id="PF02518">
    <property type="entry name" value="HATPase_c"/>
    <property type="match status" value="1"/>
</dbReference>
<feature type="transmembrane region" description="Helical" evidence="10">
    <location>
        <begin position="181"/>
        <end position="204"/>
    </location>
</feature>
<evidence type="ECO:0000256" key="4">
    <source>
        <dbReference type="ARBA" id="ARBA00022553"/>
    </source>
</evidence>
<keyword evidence="9 10" id="KW-0472">Membrane</keyword>
<name>K4KVK4_SIMAS</name>
<dbReference type="GO" id="GO:0004673">
    <property type="term" value="F:protein histidine kinase activity"/>
    <property type="evidence" value="ECO:0007669"/>
    <property type="project" value="UniProtKB-EC"/>
</dbReference>
<keyword evidence="6 10" id="KW-0812">Transmembrane</keyword>
<keyword evidence="8 10" id="KW-1133">Transmembrane helix</keyword>
<dbReference type="PANTHER" id="PTHR45436:SF4">
    <property type="entry name" value="SENSOR PROTEIN PHOQ"/>
    <property type="match status" value="1"/>
</dbReference>
<evidence type="ECO:0000256" key="7">
    <source>
        <dbReference type="ARBA" id="ARBA00022777"/>
    </source>
</evidence>
<dbReference type="HOGENOM" id="CLU_000445_42_2_6"/>
<evidence type="ECO:0000256" key="1">
    <source>
        <dbReference type="ARBA" id="ARBA00000085"/>
    </source>
</evidence>
<dbReference type="STRING" id="1117647.M5M_03865"/>
<organism evidence="12 13">
    <name type="scientific">Simiduia agarivorans (strain DSM 21679 / JCM 13881 / BCRC 17597 / SA1)</name>
    <dbReference type="NCBI Taxonomy" id="1117647"/>
    <lineage>
        <taxon>Bacteria</taxon>
        <taxon>Pseudomonadati</taxon>
        <taxon>Pseudomonadota</taxon>
        <taxon>Gammaproteobacteria</taxon>
        <taxon>Cellvibrionales</taxon>
        <taxon>Cellvibrionaceae</taxon>
        <taxon>Simiduia</taxon>
    </lineage>
</organism>
<evidence type="ECO:0000256" key="10">
    <source>
        <dbReference type="SAM" id="Phobius"/>
    </source>
</evidence>
<dbReference type="SMART" id="SM00387">
    <property type="entry name" value="HATPase_c"/>
    <property type="match status" value="1"/>
</dbReference>
<evidence type="ECO:0000256" key="6">
    <source>
        <dbReference type="ARBA" id="ARBA00022692"/>
    </source>
</evidence>
<dbReference type="PROSITE" id="PS50109">
    <property type="entry name" value="HIS_KIN"/>
    <property type="match status" value="1"/>
</dbReference>
<dbReference type="InterPro" id="IPR003594">
    <property type="entry name" value="HATPase_dom"/>
</dbReference>
<protein>
    <recommendedName>
        <fullName evidence="3">histidine kinase</fullName>
        <ecNumber evidence="3">2.7.13.3</ecNumber>
    </recommendedName>
</protein>
<keyword evidence="12" id="KW-0413">Isomerase</keyword>
<comment type="subcellular location">
    <subcellularLocation>
        <location evidence="2">Membrane</location>
    </subcellularLocation>
</comment>
<dbReference type="AlphaFoldDB" id="K4KVK4"/>
<dbReference type="SUPFAM" id="SSF55874">
    <property type="entry name" value="ATPase domain of HSP90 chaperone/DNA topoisomerase II/histidine kinase"/>
    <property type="match status" value="1"/>
</dbReference>
<feature type="domain" description="Histidine kinase" evidence="11">
    <location>
        <begin position="260"/>
        <end position="456"/>
    </location>
</feature>
<dbReference type="EC" id="2.7.13.3" evidence="3"/>
<dbReference type="KEGG" id="saga:M5M_03865"/>